<evidence type="ECO:0000256" key="2">
    <source>
        <dbReference type="ARBA" id="ARBA00022692"/>
    </source>
</evidence>
<dbReference type="PROSITE" id="PS51257">
    <property type="entry name" value="PROKAR_LIPOPROTEIN"/>
    <property type="match status" value="1"/>
</dbReference>
<evidence type="ECO:0000256" key="1">
    <source>
        <dbReference type="ARBA" id="ARBA00004370"/>
    </source>
</evidence>
<protein>
    <recommendedName>
        <fullName evidence="6">Bacterial surface antigen (D15) domain-containing protein</fullName>
    </recommendedName>
</protein>
<dbReference type="PANTHER" id="PTHR12815:SF47">
    <property type="entry name" value="TRANSLOCATION AND ASSEMBLY MODULE SUBUNIT TAMA"/>
    <property type="match status" value="1"/>
</dbReference>
<keyword evidence="2" id="KW-0812">Transmembrane</keyword>
<evidence type="ECO:0000313" key="8">
    <source>
        <dbReference type="Proteomes" id="UP000253209"/>
    </source>
</evidence>
<dbReference type="RefSeq" id="WP_114003459.1">
    <property type="nucleotide sequence ID" value="NZ_QGDC01000001.1"/>
</dbReference>
<keyword evidence="4" id="KW-0472">Membrane</keyword>
<organism evidence="7 8">
    <name type="scientific">Mucilaginibacter hurinus</name>
    <dbReference type="NCBI Taxonomy" id="2201324"/>
    <lineage>
        <taxon>Bacteria</taxon>
        <taxon>Pseudomonadati</taxon>
        <taxon>Bacteroidota</taxon>
        <taxon>Sphingobacteriia</taxon>
        <taxon>Sphingobacteriales</taxon>
        <taxon>Sphingobacteriaceae</taxon>
        <taxon>Mucilaginibacter</taxon>
    </lineage>
</organism>
<dbReference type="Pfam" id="PF01103">
    <property type="entry name" value="Omp85"/>
    <property type="match status" value="1"/>
</dbReference>
<dbReference type="GO" id="GO:0019867">
    <property type="term" value="C:outer membrane"/>
    <property type="evidence" value="ECO:0007669"/>
    <property type="project" value="InterPro"/>
</dbReference>
<reference evidence="7 8" key="1">
    <citation type="submission" date="2018-05" db="EMBL/GenBank/DDBJ databases">
        <title>Mucilaginibacter hurinus sp. nov., isolated from briquette warehouse soil.</title>
        <authorList>
            <person name="Choi L."/>
        </authorList>
    </citation>
    <scope>NUCLEOTIDE SEQUENCE [LARGE SCALE GENOMIC DNA]</scope>
    <source>
        <strain evidence="7 8">ZR32</strain>
    </source>
</reference>
<name>A0A367GT17_9SPHI</name>
<keyword evidence="8" id="KW-1185">Reference proteome</keyword>
<sequence length="764" mass="86615">MIKNTIYLLLITTLLSACSTTKYLPPGEKLYTGHKVKVDGKDISNKEEKKLSEDLKGLLRPKPNSSILGLRVKLWVYYKTYTTKTKGFKHWLNTKFGEPPVLVSSVDLQKNSDILQNRLQNKGYFQALVSGDTVGKERTAKAEYMAVPGPGYKIRNINFPTGNESLDTAIAGTSDETLLKNGENYDLDVIKAERLRIDARLKEKGFYYFAPEDIIMRVDSTVAGHQVDMFVAVKPETAERDRKIYTINDIYVYPSYSLRDTSLHLDKAVPYRWYNVVEKRKKKTIRPMAFKNTVLLRPGEVYNRTEHNNSLNRFINLGPYKFVKNRFDPVAGDSAKLDVFYFLTPHKRKSIQVEVLGRTNSANFTGTQLNINWRNRNAFKGAELLTLTAFGSTDVQISGQNGGFNVYQLGGQMRLTWPRFIAPFNIKSDNAYIPHTHLTLGYTLINRTKLYTLNSFNGSFGYEWKQNIRKNHELNLINITYVNPVNVTQLYQDSIKKNGNPALQHVIDRQFTFGPSYSYTYTNTNESYRTNTMYYNARIGLSGNLFGLLSGADTLAGKVRTIFGTPFNQYVKLENDFRFYHKVGLNSSIATRLMVGVGIPYGNSTLMPYSQQFFIGGSNSLRGFRARSIGPGTFYAGNTTATDGFLPDQAGDIRIEANLEYRPKLFSIIYGAVFVDAGNIWLMRDPLRNGRAFGKTFLKEIAADAGVGIRADVTVLVVRADIAFPIRKPWLPDGQRWVLDKIDFGSSAWRRENLVFNIAIGYPF</sequence>
<keyword evidence="5" id="KW-0998">Cell outer membrane</keyword>
<evidence type="ECO:0000313" key="7">
    <source>
        <dbReference type="EMBL" id="RCH56562.1"/>
    </source>
</evidence>
<feature type="domain" description="Bacterial surface antigen (D15)" evidence="6">
    <location>
        <begin position="367"/>
        <end position="734"/>
    </location>
</feature>
<comment type="caution">
    <text evidence="7">The sequence shown here is derived from an EMBL/GenBank/DDBJ whole genome shotgun (WGS) entry which is preliminary data.</text>
</comment>
<evidence type="ECO:0000259" key="6">
    <source>
        <dbReference type="Pfam" id="PF01103"/>
    </source>
</evidence>
<evidence type="ECO:0000256" key="3">
    <source>
        <dbReference type="ARBA" id="ARBA00022729"/>
    </source>
</evidence>
<dbReference type="PANTHER" id="PTHR12815">
    <property type="entry name" value="SORTING AND ASSEMBLY MACHINERY SAMM50 PROTEIN FAMILY MEMBER"/>
    <property type="match status" value="1"/>
</dbReference>
<comment type="subcellular location">
    <subcellularLocation>
        <location evidence="1">Membrane</location>
    </subcellularLocation>
</comment>
<dbReference type="Proteomes" id="UP000253209">
    <property type="component" value="Unassembled WGS sequence"/>
</dbReference>
<gene>
    <name evidence="7" type="ORF">DJ568_01500</name>
</gene>
<accession>A0A367GT17</accession>
<dbReference type="InterPro" id="IPR039910">
    <property type="entry name" value="D15-like"/>
</dbReference>
<dbReference type="Gene3D" id="2.40.160.50">
    <property type="entry name" value="membrane protein fhac: a member of the omp85/tpsb transporter family"/>
    <property type="match status" value="1"/>
</dbReference>
<evidence type="ECO:0000256" key="5">
    <source>
        <dbReference type="ARBA" id="ARBA00023237"/>
    </source>
</evidence>
<dbReference type="EMBL" id="QGDC01000001">
    <property type="protein sequence ID" value="RCH56562.1"/>
    <property type="molecule type" value="Genomic_DNA"/>
</dbReference>
<evidence type="ECO:0000256" key="4">
    <source>
        <dbReference type="ARBA" id="ARBA00023136"/>
    </source>
</evidence>
<dbReference type="AlphaFoldDB" id="A0A367GT17"/>
<dbReference type="InterPro" id="IPR000184">
    <property type="entry name" value="Bac_surfAg_D15"/>
</dbReference>
<keyword evidence="3" id="KW-0732">Signal</keyword>
<dbReference type="OrthoDB" id="9814535at2"/>
<proteinExistence type="predicted"/>